<dbReference type="Proteomes" id="UP000051587">
    <property type="component" value="Unassembled WGS sequence"/>
</dbReference>
<feature type="domain" description="Phage head morphogenesis" evidence="1">
    <location>
        <begin position="58"/>
        <end position="176"/>
    </location>
</feature>
<reference evidence="2 3" key="1">
    <citation type="submission" date="2015-09" db="EMBL/GenBank/DDBJ databases">
        <authorList>
            <consortium name="Swine Surveillance"/>
        </authorList>
    </citation>
    <scope>NUCLEOTIDE SEQUENCE [LARGE SCALE GENOMIC DNA]</scope>
    <source>
        <strain evidence="2 3">CECT 4357</strain>
    </source>
</reference>
<protein>
    <submittedName>
        <fullName evidence="2">Phage Mu protein F like protein</fullName>
    </submittedName>
</protein>
<proteinExistence type="predicted"/>
<organism evidence="2 3">
    <name type="scientific">Thalassovita gelatinovora</name>
    <name type="common">Thalassobius gelatinovorus</name>
    <dbReference type="NCBI Taxonomy" id="53501"/>
    <lineage>
        <taxon>Bacteria</taxon>
        <taxon>Pseudomonadati</taxon>
        <taxon>Pseudomonadota</taxon>
        <taxon>Alphaproteobacteria</taxon>
        <taxon>Rhodobacterales</taxon>
        <taxon>Roseobacteraceae</taxon>
        <taxon>Thalassovita</taxon>
    </lineage>
</organism>
<dbReference type="Pfam" id="PF04233">
    <property type="entry name" value="Phage_Mu_F"/>
    <property type="match status" value="1"/>
</dbReference>
<sequence>MPDLQGIFHRPFPEQLAAFRLRLGNLVPTSRWDDLRHSAHDRAFMVAGATKADLLADLAQAVDKAIEKGTSLEEFRRDFRQIVEDHGWHGWTGEGTKGGEAWRTRVIYRTNAKTSYAAGRWAQLMEGGFKYGVYRHGASREPREWHLAWDGLILPIDHPFWQTHAPPNGWGCSCYVNGARSMKGAIRLGGDPSKRLPPDWDKIDPRTGAPAGIDKGWAYAPGASVSGTVLSLRDKLEKLPERPSIDLIQSWLTESLFGAWLDNPVGLWPLARIPQSLADEMGTKVTIAKLSPQTAAKQLRQHPELSILDYGHAQEVVSDATEIIRDGANNLIFVKVPPDANGHVLVVKATLSGNELYVTSFRRLSADVEERDRALLRLRRKER</sequence>
<evidence type="ECO:0000313" key="3">
    <source>
        <dbReference type="Proteomes" id="UP000051587"/>
    </source>
</evidence>
<dbReference type="STRING" id="53501.SAMN04488043_104197"/>
<dbReference type="EMBL" id="CYSA01000027">
    <property type="protein sequence ID" value="CUH67990.1"/>
    <property type="molecule type" value="Genomic_DNA"/>
</dbReference>
<evidence type="ECO:0000313" key="2">
    <source>
        <dbReference type="EMBL" id="CUH67990.1"/>
    </source>
</evidence>
<accession>A0A0P1FJ61</accession>
<name>A0A0P1FJ61_THAGE</name>
<keyword evidence="3" id="KW-1185">Reference proteome</keyword>
<dbReference type="InterPro" id="IPR006528">
    <property type="entry name" value="Phage_head_morphogenesis_dom"/>
</dbReference>
<evidence type="ECO:0000259" key="1">
    <source>
        <dbReference type="Pfam" id="PF04233"/>
    </source>
</evidence>
<dbReference type="AlphaFoldDB" id="A0A0P1FJ61"/>
<gene>
    <name evidence="2" type="ORF">TG4357_03326</name>
</gene>